<accession>A0ABQ8EJ21</accession>
<dbReference type="InterPro" id="IPR050942">
    <property type="entry name" value="F-box_BR-signaling"/>
</dbReference>
<feature type="region of interest" description="Disordered" evidence="1">
    <location>
        <begin position="89"/>
        <end position="115"/>
    </location>
</feature>
<dbReference type="InterPro" id="IPR005174">
    <property type="entry name" value="KIB1-4_b-propeller"/>
</dbReference>
<dbReference type="Proteomes" id="UP000824890">
    <property type="component" value="Unassembled WGS sequence"/>
</dbReference>
<evidence type="ECO:0000313" key="4">
    <source>
        <dbReference type="Proteomes" id="UP000824890"/>
    </source>
</evidence>
<feature type="compositionally biased region" description="Low complexity" evidence="1">
    <location>
        <begin position="700"/>
        <end position="709"/>
    </location>
</feature>
<organism evidence="3 4">
    <name type="scientific">Brassica napus</name>
    <name type="common">Rape</name>
    <dbReference type="NCBI Taxonomy" id="3708"/>
    <lineage>
        <taxon>Eukaryota</taxon>
        <taxon>Viridiplantae</taxon>
        <taxon>Streptophyta</taxon>
        <taxon>Embryophyta</taxon>
        <taxon>Tracheophyta</taxon>
        <taxon>Spermatophyta</taxon>
        <taxon>Magnoliopsida</taxon>
        <taxon>eudicotyledons</taxon>
        <taxon>Gunneridae</taxon>
        <taxon>Pentapetalae</taxon>
        <taxon>rosids</taxon>
        <taxon>malvids</taxon>
        <taxon>Brassicales</taxon>
        <taxon>Brassicaceae</taxon>
        <taxon>Brassiceae</taxon>
        <taxon>Brassica</taxon>
    </lineage>
</organism>
<dbReference type="Pfam" id="PF03478">
    <property type="entry name" value="Beta-prop_KIB1-4"/>
    <property type="match status" value="3"/>
</dbReference>
<gene>
    <name evidence="3" type="ORF">HID58_001321</name>
</gene>
<dbReference type="EMBL" id="JAGKQM010000001">
    <property type="protein sequence ID" value="KAH0941684.1"/>
    <property type="molecule type" value="Genomic_DNA"/>
</dbReference>
<dbReference type="PANTHER" id="PTHR44259">
    <property type="entry name" value="OS07G0183000 PROTEIN-RELATED"/>
    <property type="match status" value="1"/>
</dbReference>
<keyword evidence="4" id="KW-1185">Reference proteome</keyword>
<evidence type="ECO:0000259" key="2">
    <source>
        <dbReference type="Pfam" id="PF03478"/>
    </source>
</evidence>
<feature type="region of interest" description="Disordered" evidence="1">
    <location>
        <begin position="699"/>
        <end position="723"/>
    </location>
</feature>
<feature type="domain" description="KIB1-4 beta-propeller" evidence="2">
    <location>
        <begin position="341"/>
        <end position="612"/>
    </location>
</feature>
<comment type="caution">
    <text evidence="3">The sequence shown here is derived from an EMBL/GenBank/DDBJ whole genome shotgun (WGS) entry which is preliminary data.</text>
</comment>
<dbReference type="SUPFAM" id="SSF75011">
    <property type="entry name" value="3-carboxy-cis,cis-mucoante lactonizing enzyme"/>
    <property type="match status" value="1"/>
</dbReference>
<proteinExistence type="predicted"/>
<name>A0ABQ8EJ21_BRANA</name>
<reference evidence="3 4" key="1">
    <citation type="submission" date="2021-05" db="EMBL/GenBank/DDBJ databases">
        <title>Genome Assembly of Synthetic Allotetraploid Brassica napus Reveals Homoeologous Exchanges between Subgenomes.</title>
        <authorList>
            <person name="Davis J.T."/>
        </authorList>
    </citation>
    <scope>NUCLEOTIDE SEQUENCE [LARGE SCALE GENOMIC DNA]</scope>
    <source>
        <strain evidence="4">cv. Da-Ae</strain>
        <tissue evidence="3">Seedling</tissue>
    </source>
</reference>
<dbReference type="SUPFAM" id="SSF69322">
    <property type="entry name" value="Tricorn protease domain 2"/>
    <property type="match status" value="1"/>
</dbReference>
<sequence>MLFPRDRGFVLYDPIEGNIQKFCSVSSRAFSSPCNRINPTPTTVRHVASPTTQQRFLLAFAPPDTPLGVADDTSSVVVSSNVATFTSTSPVEAEPATPLDTKSEPTTTTKSLNTETPLVFGSSTNLVTISTPISNSLINEVEGNIFGSTSAPRIQDLRWVIVLKEPEEGEMQWTLVRGRKNIGRGGRGGCEPVTHHYGSFWRVISRSSIYYLFSYMIQDQKQICFEMVELEKGPCIWYLGVTSNKTLELHFFNGNCTSRDFTRRLSWNGGTEKKADESFTICVSTSFSQATNARISLTMNSPDQHRSLKLTIPQSSRSPGLMLFPRDGGCVLYDPIEGNIQTNLGDFPGCRFLANSGNWLLVLDSGSNLYIIDVFSKETIPLPSLESIESADCIVKRVGDREFIRDESGAIYGDLSADVVRGLLWVSESGKEYVVVWLFDLPGHSYMSFCKNGDSHYTDIPLVFDDYAFHKYDGLSDMVLCGTRLYVSTSRRFVRVFDLSGPQGFFKDITGQIPFPMLSHHDYAYDSSIAVTTSSGEVLLVESDPSSRTWFRLYKKDPDVEDPDHACHTVTEVHSLGGEALLLDLGFAVPANKALGIEPDSIYFTRHFRPCHCSPRDLDICAGGEENEEDAAVAPDGPAHDIPMDQVNDGETGPGSHVALLQQFSSTAPMVITSQGYEQNTGEVRMKRRNDFVAALLEEGSSSRQRGSGTEMCLRQENESDEESDHIILAMEARRSSEFGFSQYGSFLQEDFDHEMDHIHAAMQHADDQGVSKEISSLGKRPRMESEMVDKFPVGRMKMSHEICLLIMTSSLKRRNESPGLMLFPKDGGCVLYNPKEGTFQRKLGDFSGCRFLANSGNWLLLLDSGSSLYIMRLARKKIRLPSLESIDSADCIVKSVGDRKFVRQDSDSIFSDLSADVVRGLLWVSESGKEYVVVWLFDLPGHSYMSFCKNGDTHYTDIPLFHHQDLHWLDGLSEMVLWGTRLYLSTSRRYVRVLDLSGPQGFFKDITDGTPFPMLSADMSYDSSIAVTTSGQVLLVESDPCNRTCFRLYKKNPDIENPDLFGHTVTEVDSLDGEALLLDLGYTVPANKALDIKPDSIYFTRHYRPCQCASPDLDICLTIPQSSRSPGLMLFPRDGGCVLYDPIEGNIQTNLGDFPGCRFLANSGNWLLVLDSGSNLYIIDVCSKETIPLPSLESIESADCIVKRVGDREFIREESGAIYGDLSADVVRGLLWVSESGKEYVVVWLFDLPGHSYMSFCKNGDTHYTDIPLVFDDYAFHKYDGLSDMRYDSSIAVTTSSGEVLLVESDPSSRTWFRIYKKDPDVEDPDHACHTVTEVHSLGGEALLLDLGFTVPANKALGIKPDSIYFTRHFRPCHCSPRDLDICVSINRTVNP</sequence>
<feature type="compositionally biased region" description="Polar residues" evidence="1">
    <location>
        <begin position="104"/>
        <end position="115"/>
    </location>
</feature>
<feature type="region of interest" description="Disordered" evidence="1">
    <location>
        <begin position="628"/>
        <end position="656"/>
    </location>
</feature>
<feature type="domain" description="KIB1-4 beta-propeller" evidence="2">
    <location>
        <begin position="1149"/>
        <end position="1379"/>
    </location>
</feature>
<feature type="domain" description="KIB1-4 beta-propeller" evidence="2">
    <location>
        <begin position="834"/>
        <end position="1101"/>
    </location>
</feature>
<evidence type="ECO:0000256" key="1">
    <source>
        <dbReference type="SAM" id="MobiDB-lite"/>
    </source>
</evidence>
<dbReference type="PANTHER" id="PTHR44259:SF31">
    <property type="entry name" value="F-BOX FAMILY PROTEIN"/>
    <property type="match status" value="1"/>
</dbReference>
<evidence type="ECO:0000313" key="3">
    <source>
        <dbReference type="EMBL" id="KAH0941684.1"/>
    </source>
</evidence>
<protein>
    <recommendedName>
        <fullName evidence="2">KIB1-4 beta-propeller domain-containing protein</fullName>
    </recommendedName>
</protein>